<organism evidence="2 3">
    <name type="scientific">Corynebacterium oculi</name>
    <dbReference type="NCBI Taxonomy" id="1544416"/>
    <lineage>
        <taxon>Bacteria</taxon>
        <taxon>Bacillati</taxon>
        <taxon>Actinomycetota</taxon>
        <taxon>Actinomycetes</taxon>
        <taxon>Mycobacteriales</taxon>
        <taxon>Corynebacteriaceae</taxon>
        <taxon>Corynebacterium</taxon>
    </lineage>
</organism>
<evidence type="ECO:0000313" key="3">
    <source>
        <dbReference type="Proteomes" id="UP000050517"/>
    </source>
</evidence>
<reference evidence="2 3" key="1">
    <citation type="submission" date="2015-10" db="EMBL/GenBank/DDBJ databases">
        <title>Corynebacteirum lowii and Corynebacterium oculi species nova, derived from human clinical disease and and emended description of Corynebacterium mastiditis.</title>
        <authorList>
            <person name="Bernard K."/>
            <person name="Pacheco A.L."/>
            <person name="Mcdougall C."/>
            <person name="Burtx T."/>
            <person name="Weibe D."/>
            <person name="Tyler S."/>
            <person name="Olson A.B."/>
            <person name="Cnockaert M."/>
            <person name="Eguchi H."/>
            <person name="Kuwahara T."/>
            <person name="Nakayama-Imaohji H."/>
            <person name="Boudewijins M."/>
            <person name="Van Hoecke F."/>
            <person name="Bernier A.-M."/>
            <person name="Vandamme P."/>
        </authorList>
    </citation>
    <scope>NUCLEOTIDE SEQUENCE [LARGE SCALE GENOMIC DNA]</scope>
    <source>
        <strain evidence="2 3">NML 130210</strain>
    </source>
</reference>
<dbReference type="AlphaFoldDB" id="A0A0Q1DW69"/>
<evidence type="ECO:0000313" key="2">
    <source>
        <dbReference type="EMBL" id="KQB84440.1"/>
    </source>
</evidence>
<dbReference type="RefSeq" id="WP_150114392.1">
    <property type="nucleotide sequence ID" value="NZ_LKST01000002.1"/>
</dbReference>
<keyword evidence="1" id="KW-0812">Transmembrane</keyword>
<dbReference type="EMBL" id="LKST01000002">
    <property type="protein sequence ID" value="KQB84440.1"/>
    <property type="molecule type" value="Genomic_DNA"/>
</dbReference>
<name>A0A0Q1DW69_9CORY</name>
<sequence length="103" mass="11379">MTEILTILYRSLYYLELGIYLGAALAGLVGLMLLAFTRPDAFPAADRQSKWTWMALLAAGTCACLIGPRFPFISIAGVVIVGLYWWDLRPQLRDLLGGQQGGW</sequence>
<dbReference type="STRING" id="1544416.Cocul_01241"/>
<evidence type="ECO:0008006" key="4">
    <source>
        <dbReference type="Google" id="ProtNLM"/>
    </source>
</evidence>
<keyword evidence="1" id="KW-1133">Transmembrane helix</keyword>
<keyword evidence="1" id="KW-0472">Membrane</keyword>
<dbReference type="InterPro" id="IPR019662">
    <property type="entry name" value="DUF2516"/>
</dbReference>
<dbReference type="Proteomes" id="UP000050517">
    <property type="component" value="Unassembled WGS sequence"/>
</dbReference>
<dbReference type="Pfam" id="PF10724">
    <property type="entry name" value="DUF2516"/>
    <property type="match status" value="1"/>
</dbReference>
<accession>A0A0Q1DW69</accession>
<protein>
    <recommendedName>
        <fullName evidence="4">DUF2516 domain-containing protein</fullName>
    </recommendedName>
</protein>
<feature type="transmembrane region" description="Helical" evidence="1">
    <location>
        <begin position="56"/>
        <end position="86"/>
    </location>
</feature>
<gene>
    <name evidence="2" type="ORF">Cocul_01241</name>
</gene>
<proteinExistence type="predicted"/>
<evidence type="ECO:0000256" key="1">
    <source>
        <dbReference type="SAM" id="Phobius"/>
    </source>
</evidence>
<feature type="transmembrane region" description="Helical" evidence="1">
    <location>
        <begin position="12"/>
        <end position="36"/>
    </location>
</feature>
<dbReference type="OrthoDB" id="4427346at2"/>
<comment type="caution">
    <text evidence="2">The sequence shown here is derived from an EMBL/GenBank/DDBJ whole genome shotgun (WGS) entry which is preliminary data.</text>
</comment>
<dbReference type="PATRIC" id="fig|1544416.3.peg.1246"/>
<keyword evidence="3" id="KW-1185">Reference proteome</keyword>